<evidence type="ECO:0000256" key="1">
    <source>
        <dbReference type="ARBA" id="ARBA00023015"/>
    </source>
</evidence>
<dbReference type="InterPro" id="IPR036388">
    <property type="entry name" value="WH-like_DNA-bd_sf"/>
</dbReference>
<evidence type="ECO:0000256" key="3">
    <source>
        <dbReference type="ARBA" id="ARBA00023163"/>
    </source>
</evidence>
<dbReference type="SUPFAM" id="SSF46785">
    <property type="entry name" value="Winged helix' DNA-binding domain"/>
    <property type="match status" value="1"/>
</dbReference>
<keyword evidence="3" id="KW-0804">Transcription</keyword>
<dbReference type="Proteomes" id="UP000600365">
    <property type="component" value="Unassembled WGS sequence"/>
</dbReference>
<dbReference type="InterPro" id="IPR011711">
    <property type="entry name" value="GntR_C"/>
</dbReference>
<evidence type="ECO:0000259" key="4">
    <source>
        <dbReference type="PROSITE" id="PS50949"/>
    </source>
</evidence>
<reference evidence="5 6" key="1">
    <citation type="journal article" date="2014" name="Int. J. Syst. Evol. Microbiol.">
        <title>Complete genome sequence of Corynebacterium casei LMG S-19264T (=DSM 44701T), isolated from a smear-ripened cheese.</title>
        <authorList>
            <consortium name="US DOE Joint Genome Institute (JGI-PGF)"/>
            <person name="Walter F."/>
            <person name="Albersmeier A."/>
            <person name="Kalinowski J."/>
            <person name="Ruckert C."/>
        </authorList>
    </citation>
    <scope>NUCLEOTIDE SEQUENCE [LARGE SCALE GENOMIC DNA]</scope>
    <source>
        <strain evidence="5 6">CGMCC 4.7111</strain>
    </source>
</reference>
<dbReference type="Pfam" id="PF07729">
    <property type="entry name" value="FCD"/>
    <property type="match status" value="1"/>
</dbReference>
<dbReference type="PANTHER" id="PTHR43537:SF5">
    <property type="entry name" value="UXU OPERON TRANSCRIPTIONAL REGULATOR"/>
    <property type="match status" value="1"/>
</dbReference>
<dbReference type="PROSITE" id="PS50949">
    <property type="entry name" value="HTH_GNTR"/>
    <property type="match status" value="1"/>
</dbReference>
<dbReference type="AlphaFoldDB" id="A0A918CZD5"/>
<accession>A0A918CZD5</accession>
<protein>
    <submittedName>
        <fullName evidence="5">GntR family transcriptional regulator</fullName>
    </submittedName>
</protein>
<dbReference type="InterPro" id="IPR008920">
    <property type="entry name" value="TF_FadR/GntR_C"/>
</dbReference>
<keyword evidence="1" id="KW-0805">Transcription regulation</keyword>
<comment type="caution">
    <text evidence="5">The sequence shown here is derived from an EMBL/GenBank/DDBJ whole genome shotgun (WGS) entry which is preliminary data.</text>
</comment>
<dbReference type="GO" id="GO:0003700">
    <property type="term" value="F:DNA-binding transcription factor activity"/>
    <property type="evidence" value="ECO:0007669"/>
    <property type="project" value="InterPro"/>
</dbReference>
<dbReference type="CDD" id="cd07377">
    <property type="entry name" value="WHTH_GntR"/>
    <property type="match status" value="1"/>
</dbReference>
<dbReference type="PANTHER" id="PTHR43537">
    <property type="entry name" value="TRANSCRIPTIONAL REGULATOR, GNTR FAMILY"/>
    <property type="match status" value="1"/>
</dbReference>
<keyword evidence="6" id="KW-1185">Reference proteome</keyword>
<name>A0A918CZD5_9ACTN</name>
<keyword evidence="2" id="KW-0238">DNA-binding</keyword>
<dbReference type="Pfam" id="PF00392">
    <property type="entry name" value="GntR"/>
    <property type="match status" value="1"/>
</dbReference>
<dbReference type="InterPro" id="IPR000524">
    <property type="entry name" value="Tscrpt_reg_HTH_GntR"/>
</dbReference>
<feature type="domain" description="HTH gntR-type" evidence="4">
    <location>
        <begin position="13"/>
        <end position="80"/>
    </location>
</feature>
<proteinExistence type="predicted"/>
<dbReference type="EMBL" id="BMMM01000001">
    <property type="protein sequence ID" value="GGN51596.1"/>
    <property type="molecule type" value="Genomic_DNA"/>
</dbReference>
<dbReference type="Gene3D" id="1.20.120.530">
    <property type="entry name" value="GntR ligand-binding domain-like"/>
    <property type="match status" value="1"/>
</dbReference>
<dbReference type="SMART" id="SM00895">
    <property type="entry name" value="FCD"/>
    <property type="match status" value="1"/>
</dbReference>
<dbReference type="Gene3D" id="1.10.10.10">
    <property type="entry name" value="Winged helix-like DNA-binding domain superfamily/Winged helix DNA-binding domain"/>
    <property type="match status" value="1"/>
</dbReference>
<evidence type="ECO:0000256" key="2">
    <source>
        <dbReference type="ARBA" id="ARBA00023125"/>
    </source>
</evidence>
<evidence type="ECO:0000313" key="5">
    <source>
        <dbReference type="EMBL" id="GGN51596.1"/>
    </source>
</evidence>
<gene>
    <name evidence="5" type="ORF">GCM10011579_007610</name>
</gene>
<organism evidence="5 6">
    <name type="scientific">Streptomyces albiflavescens</name>
    <dbReference type="NCBI Taxonomy" id="1623582"/>
    <lineage>
        <taxon>Bacteria</taxon>
        <taxon>Bacillati</taxon>
        <taxon>Actinomycetota</taxon>
        <taxon>Actinomycetes</taxon>
        <taxon>Kitasatosporales</taxon>
        <taxon>Streptomycetaceae</taxon>
        <taxon>Streptomyces</taxon>
    </lineage>
</organism>
<dbReference type="SUPFAM" id="SSF48008">
    <property type="entry name" value="GntR ligand-binding domain-like"/>
    <property type="match status" value="1"/>
</dbReference>
<sequence length="218" mass="23732">MTASTIAGDQGGGTLADQAYRSISDRLVTLQIRPGEPINDERIAAELGFGRTPVREALKRLEHERLIVAYPRRGTFATEVQIADLGHISEVREQLEPLAARMAAQRAGQSDRADLDRLLSRLADVSDGGTGLIRLDMAVHRAIYAATRNPYLEDTLIRYDNLATRIWCLFLDRLPGLAGHVHEHGPLLRAVIDGDAEKAAALAAGHVEGFEAAIRGVI</sequence>
<dbReference type="RefSeq" id="WP_229702544.1">
    <property type="nucleotide sequence ID" value="NZ_BMMM01000001.1"/>
</dbReference>
<dbReference type="GO" id="GO:0003677">
    <property type="term" value="F:DNA binding"/>
    <property type="evidence" value="ECO:0007669"/>
    <property type="project" value="UniProtKB-KW"/>
</dbReference>
<dbReference type="InterPro" id="IPR036390">
    <property type="entry name" value="WH_DNA-bd_sf"/>
</dbReference>
<dbReference type="SMART" id="SM00345">
    <property type="entry name" value="HTH_GNTR"/>
    <property type="match status" value="1"/>
</dbReference>
<evidence type="ECO:0000313" key="6">
    <source>
        <dbReference type="Proteomes" id="UP000600365"/>
    </source>
</evidence>